<evidence type="ECO:0000256" key="2">
    <source>
        <dbReference type="ARBA" id="ARBA00022723"/>
    </source>
</evidence>
<evidence type="ECO:0000256" key="5">
    <source>
        <dbReference type="PROSITE-ProRule" id="PRU00288"/>
    </source>
</evidence>
<dbReference type="GO" id="GO:0000139">
    <property type="term" value="C:Golgi membrane"/>
    <property type="evidence" value="ECO:0007669"/>
    <property type="project" value="TreeGrafter"/>
</dbReference>
<dbReference type="PROSITE" id="PS50115">
    <property type="entry name" value="ARFGAP"/>
    <property type="match status" value="1"/>
</dbReference>
<keyword evidence="3 5" id="KW-0863">Zinc-finger</keyword>
<dbReference type="GO" id="GO:0005096">
    <property type="term" value="F:GTPase activator activity"/>
    <property type="evidence" value="ECO:0007669"/>
    <property type="project" value="UniProtKB-KW"/>
</dbReference>
<dbReference type="GO" id="GO:0032012">
    <property type="term" value="P:regulation of ARF protein signal transduction"/>
    <property type="evidence" value="ECO:0007669"/>
    <property type="project" value="TreeGrafter"/>
</dbReference>
<comment type="caution">
    <text evidence="7">The sequence shown here is derived from an EMBL/GenBank/DDBJ whole genome shotgun (WGS) entry which is preliminary data.</text>
</comment>
<dbReference type="SUPFAM" id="SSF57863">
    <property type="entry name" value="ArfGap/RecO-like zinc finger"/>
    <property type="match status" value="1"/>
</dbReference>
<evidence type="ECO:0000259" key="6">
    <source>
        <dbReference type="PROSITE" id="PS50115"/>
    </source>
</evidence>
<proteinExistence type="predicted"/>
<sequence length="400" mass="43403">MMRLSRATETAIRLLPGNDRCMDCQAVFPQWAGVSFGVLLCLVCAGKHRSLGVQTSVVKSQVMDAWSVHETRAMAIGGNAKWTAVCAGARIVDFTMVDKYSWNVARVYRNQVALLAAAKELSGEECVEFTTTSFLALVATATLCPRDHAILARRMENVVLPLAITSKALLNSGNDAYSTGVKCTTCCVLVPLDQLDLHSKTCTVVSTSHATEWKLYERTFGAGGEPLGFTAAKTSSGFAEVSRIMSGGAAEQANVIVGSFLIGLNNDTNLKFDGIVDLLRTVPRPTLFHFALRSQKLTNGPENVSSSVPNPRTLEINVTLHDKEELGCLLSSNDICCVVRSVDEKCIARRHGILVGSRVVAVNGLKYLKPEDLIHHICTAPRPIQITVQRVEGLMRGWRG</sequence>
<dbReference type="SMART" id="SM00228">
    <property type="entry name" value="PDZ"/>
    <property type="match status" value="2"/>
</dbReference>
<evidence type="ECO:0000256" key="4">
    <source>
        <dbReference type="ARBA" id="ARBA00022833"/>
    </source>
</evidence>
<gene>
    <name evidence="7" type="ORF">PM001_LOCUS1825</name>
</gene>
<dbReference type="SUPFAM" id="SSF50156">
    <property type="entry name" value="PDZ domain-like"/>
    <property type="match status" value="2"/>
</dbReference>
<keyword evidence="2" id="KW-0479">Metal-binding</keyword>
<dbReference type="GO" id="GO:0008270">
    <property type="term" value="F:zinc ion binding"/>
    <property type="evidence" value="ECO:0007669"/>
    <property type="project" value="UniProtKB-KW"/>
</dbReference>
<evidence type="ECO:0000256" key="1">
    <source>
        <dbReference type="ARBA" id="ARBA00022468"/>
    </source>
</evidence>
<dbReference type="Gene3D" id="1.10.220.150">
    <property type="entry name" value="Arf GTPase activating protein"/>
    <property type="match status" value="1"/>
</dbReference>
<dbReference type="PANTHER" id="PTHR46395">
    <property type="entry name" value="ADP-RIBOSYLATION FACTOR GTPASE-ACTIVATING PROTEIN 1"/>
    <property type="match status" value="1"/>
</dbReference>
<name>A0AAV1T393_9STRA</name>
<organism evidence="7 8">
    <name type="scientific">Peronospora matthiolae</name>
    <dbReference type="NCBI Taxonomy" id="2874970"/>
    <lineage>
        <taxon>Eukaryota</taxon>
        <taxon>Sar</taxon>
        <taxon>Stramenopiles</taxon>
        <taxon>Oomycota</taxon>
        <taxon>Peronosporomycetes</taxon>
        <taxon>Peronosporales</taxon>
        <taxon>Peronosporaceae</taxon>
        <taxon>Peronospora</taxon>
    </lineage>
</organism>
<dbReference type="GO" id="GO:0030100">
    <property type="term" value="P:regulation of endocytosis"/>
    <property type="evidence" value="ECO:0007669"/>
    <property type="project" value="TreeGrafter"/>
</dbReference>
<keyword evidence="1" id="KW-0343">GTPase activation</keyword>
<dbReference type="Pfam" id="PF01412">
    <property type="entry name" value="ArfGap"/>
    <property type="match status" value="1"/>
</dbReference>
<dbReference type="InterPro" id="IPR036034">
    <property type="entry name" value="PDZ_sf"/>
</dbReference>
<dbReference type="InterPro" id="IPR037278">
    <property type="entry name" value="ARFGAP/RecO"/>
</dbReference>
<dbReference type="PANTHER" id="PTHR46395:SF1">
    <property type="entry name" value="ADP-RIBOSYLATION FACTOR GTPASE-ACTIVATING PROTEIN 1"/>
    <property type="match status" value="1"/>
</dbReference>
<dbReference type="InterPro" id="IPR001478">
    <property type="entry name" value="PDZ"/>
</dbReference>
<dbReference type="AlphaFoldDB" id="A0AAV1T393"/>
<dbReference type="FunFam" id="2.30.42.10:FF:000447">
    <property type="match status" value="1"/>
</dbReference>
<evidence type="ECO:0000313" key="8">
    <source>
        <dbReference type="Proteomes" id="UP001162060"/>
    </source>
</evidence>
<dbReference type="InterPro" id="IPR038508">
    <property type="entry name" value="ArfGAP_dom_sf"/>
</dbReference>
<dbReference type="EMBL" id="CAKLBY020000016">
    <property type="protein sequence ID" value="CAK7899206.1"/>
    <property type="molecule type" value="Genomic_DNA"/>
</dbReference>
<keyword evidence="4" id="KW-0862">Zinc</keyword>
<dbReference type="InterPro" id="IPR001164">
    <property type="entry name" value="ArfGAP_dom"/>
</dbReference>
<evidence type="ECO:0000256" key="3">
    <source>
        <dbReference type="ARBA" id="ARBA00022771"/>
    </source>
</evidence>
<protein>
    <recommendedName>
        <fullName evidence="6">Arf-GAP domain-containing protein</fullName>
    </recommendedName>
</protein>
<evidence type="ECO:0000313" key="7">
    <source>
        <dbReference type="EMBL" id="CAK7899206.1"/>
    </source>
</evidence>
<dbReference type="SMART" id="SM00105">
    <property type="entry name" value="ArfGap"/>
    <property type="match status" value="1"/>
</dbReference>
<accession>A0AAV1T393</accession>
<dbReference type="PRINTS" id="PR00405">
    <property type="entry name" value="REVINTRACTNG"/>
</dbReference>
<reference evidence="7" key="1">
    <citation type="submission" date="2024-01" db="EMBL/GenBank/DDBJ databases">
        <authorList>
            <person name="Webb A."/>
        </authorList>
    </citation>
    <scope>NUCLEOTIDE SEQUENCE</scope>
    <source>
        <strain evidence="7">Pm1</strain>
    </source>
</reference>
<feature type="domain" description="Arf-GAP" evidence="6">
    <location>
        <begin position="1"/>
        <end position="81"/>
    </location>
</feature>
<dbReference type="Proteomes" id="UP001162060">
    <property type="component" value="Unassembled WGS sequence"/>
</dbReference>
<dbReference type="Gene3D" id="2.30.42.10">
    <property type="match status" value="1"/>
</dbReference>